<dbReference type="RefSeq" id="WP_067674976.1">
    <property type="nucleotide sequence ID" value="NZ_CP016591.1"/>
</dbReference>
<keyword evidence="3" id="KW-1185">Reference proteome</keyword>
<dbReference type="STRING" id="692370.A6F68_00158"/>
<evidence type="ECO:0000313" key="2">
    <source>
        <dbReference type="EMBL" id="ANY18693.1"/>
    </source>
</evidence>
<organism evidence="2 3">
    <name type="scientific">Tsuneonella dongtanensis</name>
    <dbReference type="NCBI Taxonomy" id="692370"/>
    <lineage>
        <taxon>Bacteria</taxon>
        <taxon>Pseudomonadati</taxon>
        <taxon>Pseudomonadota</taxon>
        <taxon>Alphaproteobacteria</taxon>
        <taxon>Sphingomonadales</taxon>
        <taxon>Erythrobacteraceae</taxon>
        <taxon>Tsuneonella</taxon>
    </lineage>
</organism>
<dbReference type="InterPro" id="IPR009875">
    <property type="entry name" value="PilZ_domain"/>
</dbReference>
<gene>
    <name evidence="2" type="ORF">A6F68_00158</name>
</gene>
<dbReference type="SUPFAM" id="SSF141371">
    <property type="entry name" value="PilZ domain-like"/>
    <property type="match status" value="1"/>
</dbReference>
<dbReference type="KEGG" id="ado:A6F68_00158"/>
<proteinExistence type="predicted"/>
<protein>
    <submittedName>
        <fullName evidence="2">PilZ domain protein</fullName>
    </submittedName>
</protein>
<dbReference type="Pfam" id="PF07238">
    <property type="entry name" value="PilZ"/>
    <property type="match status" value="1"/>
</dbReference>
<dbReference type="Proteomes" id="UP000092932">
    <property type="component" value="Chromosome"/>
</dbReference>
<evidence type="ECO:0000313" key="3">
    <source>
        <dbReference type="Proteomes" id="UP000092932"/>
    </source>
</evidence>
<dbReference type="GO" id="GO:0035438">
    <property type="term" value="F:cyclic-di-GMP binding"/>
    <property type="evidence" value="ECO:0007669"/>
    <property type="project" value="InterPro"/>
</dbReference>
<evidence type="ECO:0000259" key="1">
    <source>
        <dbReference type="Pfam" id="PF07238"/>
    </source>
</evidence>
<dbReference type="EMBL" id="CP016591">
    <property type="protein sequence ID" value="ANY18693.1"/>
    <property type="molecule type" value="Genomic_DNA"/>
</dbReference>
<name>A0A1B2A942_9SPHN</name>
<reference evidence="2 3" key="1">
    <citation type="submission" date="2016-07" db="EMBL/GenBank/DDBJ databases">
        <title>Complete genome sequence of Altererythrobacter dongtanensis KCTC 22672, a type strain with esterase isolated from tidal flat.</title>
        <authorList>
            <person name="Cheng H."/>
            <person name="Wu Y.-H."/>
            <person name="Zhou P."/>
            <person name="Huo Y.-Y."/>
            <person name="Wang C.-S."/>
            <person name="Xu X.-W."/>
        </authorList>
    </citation>
    <scope>NUCLEOTIDE SEQUENCE [LARGE SCALE GENOMIC DNA]</scope>
    <source>
        <strain evidence="2 3">KCTC 22672</strain>
    </source>
</reference>
<dbReference type="AlphaFoldDB" id="A0A1B2A942"/>
<sequence>MSSQQSKSFDEVADAMGAVCDRRSADRIESDACAIARIPASPHRVELVDVSRTGCRIRTMDGIAVPQGSTVHLDFGPGRRLTGQVMWSAARSAGVRFHQSLSGPLAATLGVEPAVDINVEAETEVRRGPLGPASLLPHWLRRLLRKAA</sequence>
<feature type="domain" description="PilZ" evidence="1">
    <location>
        <begin position="21"/>
        <end position="103"/>
    </location>
</feature>
<accession>A0A1B2A942</accession>
<dbReference type="Gene3D" id="2.40.10.220">
    <property type="entry name" value="predicted glycosyltransferase like domains"/>
    <property type="match status" value="1"/>
</dbReference>